<dbReference type="Pfam" id="PF14299">
    <property type="entry name" value="PP2"/>
    <property type="match status" value="1"/>
</dbReference>
<dbReference type="Gramene" id="PNT76451">
    <property type="protein sequence ID" value="PNT76451"/>
    <property type="gene ID" value="BRADI_1g48286v3"/>
</dbReference>
<dbReference type="STRING" id="15368.A0A2K2DQA4"/>
<dbReference type="Proteomes" id="UP000008810">
    <property type="component" value="Chromosome 1"/>
</dbReference>
<dbReference type="InterPro" id="IPR036047">
    <property type="entry name" value="F-box-like_dom_sf"/>
</dbReference>
<sequence length="268" mass="29642">MEIERLPEELLTEVISRTSPQDACRAAAVSQALRAAADSDVVWSRFLPRDLPRFAKKEIPRAPLSGKGLFQRLAAQPALLPGKLVIHSYLNKEQYNVLTFFDRFSEAAELLCVCWLEIRGTIQSKMLSENAAYTARMVFKLTDTPHGLDLPFQEASVGVGGSESTRRVCLQACVNEDADAVAAGAPRCHILPPARRRTPSTVTPGSEEEDVLIPRRRADGWMEVELGSFYNENGDDGEVIISLKEIKGGHWKSGLVVRAIEIRTKQQA</sequence>
<dbReference type="InterPro" id="IPR025886">
    <property type="entry name" value="PP2-like"/>
</dbReference>
<keyword evidence="4" id="KW-1185">Reference proteome</keyword>
<reference evidence="2" key="2">
    <citation type="submission" date="2017-06" db="EMBL/GenBank/DDBJ databases">
        <title>WGS assembly of Brachypodium distachyon.</title>
        <authorList>
            <consortium name="The International Brachypodium Initiative"/>
            <person name="Lucas S."/>
            <person name="Harmon-Smith M."/>
            <person name="Lail K."/>
            <person name="Tice H."/>
            <person name="Grimwood J."/>
            <person name="Bruce D."/>
            <person name="Barry K."/>
            <person name="Shu S."/>
            <person name="Lindquist E."/>
            <person name="Wang M."/>
            <person name="Pitluck S."/>
            <person name="Vogel J.P."/>
            <person name="Garvin D.F."/>
            <person name="Mockler T.C."/>
            <person name="Schmutz J."/>
            <person name="Rokhsar D."/>
            <person name="Bevan M.W."/>
        </authorList>
    </citation>
    <scope>NUCLEOTIDE SEQUENCE</scope>
    <source>
        <strain evidence="2">Bd21</strain>
    </source>
</reference>
<dbReference type="SMART" id="SM00256">
    <property type="entry name" value="FBOX"/>
    <property type="match status" value="1"/>
</dbReference>
<proteinExistence type="predicted"/>
<organism evidence="2">
    <name type="scientific">Brachypodium distachyon</name>
    <name type="common">Purple false brome</name>
    <name type="synonym">Trachynia distachya</name>
    <dbReference type="NCBI Taxonomy" id="15368"/>
    <lineage>
        <taxon>Eukaryota</taxon>
        <taxon>Viridiplantae</taxon>
        <taxon>Streptophyta</taxon>
        <taxon>Embryophyta</taxon>
        <taxon>Tracheophyta</taxon>
        <taxon>Spermatophyta</taxon>
        <taxon>Magnoliopsida</taxon>
        <taxon>Liliopsida</taxon>
        <taxon>Poales</taxon>
        <taxon>Poaceae</taxon>
        <taxon>BOP clade</taxon>
        <taxon>Pooideae</taxon>
        <taxon>Stipodae</taxon>
        <taxon>Brachypodieae</taxon>
        <taxon>Brachypodium</taxon>
    </lineage>
</organism>
<dbReference type="InterPro" id="IPR001810">
    <property type="entry name" value="F-box_dom"/>
</dbReference>
<dbReference type="EMBL" id="CM000880">
    <property type="protein sequence ID" value="PNT76451.1"/>
    <property type="molecule type" value="Genomic_DNA"/>
</dbReference>
<dbReference type="AlphaFoldDB" id="A0A2K2DQA4"/>
<dbReference type="PROSITE" id="PS50181">
    <property type="entry name" value="FBOX"/>
    <property type="match status" value="1"/>
</dbReference>
<gene>
    <name evidence="2" type="ORF">BRADI_1g48286v3</name>
</gene>
<evidence type="ECO:0000259" key="1">
    <source>
        <dbReference type="PROSITE" id="PS50181"/>
    </source>
</evidence>
<evidence type="ECO:0000313" key="3">
    <source>
        <dbReference type="EnsemblPlants" id="PNT76451"/>
    </source>
</evidence>
<reference evidence="2 3" key="1">
    <citation type="journal article" date="2010" name="Nature">
        <title>Genome sequencing and analysis of the model grass Brachypodium distachyon.</title>
        <authorList>
            <consortium name="International Brachypodium Initiative"/>
        </authorList>
    </citation>
    <scope>NUCLEOTIDE SEQUENCE [LARGE SCALE GENOMIC DNA]</scope>
    <source>
        <strain evidence="2 3">Bd21</strain>
    </source>
</reference>
<name>A0A2K2DQA4_BRADI</name>
<dbReference type="PANTHER" id="PTHR32278">
    <property type="entry name" value="F-BOX DOMAIN-CONTAINING PROTEIN"/>
    <property type="match status" value="1"/>
</dbReference>
<dbReference type="SUPFAM" id="SSF81383">
    <property type="entry name" value="F-box domain"/>
    <property type="match status" value="1"/>
</dbReference>
<dbReference type="CDD" id="cd22162">
    <property type="entry name" value="F-box_AtSKIP3-like"/>
    <property type="match status" value="1"/>
</dbReference>
<dbReference type="Gene3D" id="1.20.1280.50">
    <property type="match status" value="1"/>
</dbReference>
<dbReference type="EnsemblPlants" id="PNT76451">
    <property type="protein sequence ID" value="PNT76451"/>
    <property type="gene ID" value="BRADI_1g48286v3"/>
</dbReference>
<evidence type="ECO:0000313" key="4">
    <source>
        <dbReference type="Proteomes" id="UP000008810"/>
    </source>
</evidence>
<feature type="domain" description="F-box" evidence="1">
    <location>
        <begin position="1"/>
        <end position="46"/>
    </location>
</feature>
<dbReference type="OrthoDB" id="654977at2759"/>
<dbReference type="InParanoid" id="A0A2K2DQA4"/>
<protein>
    <recommendedName>
        <fullName evidence="1">F-box domain-containing protein</fullName>
    </recommendedName>
</protein>
<evidence type="ECO:0000313" key="2">
    <source>
        <dbReference type="EMBL" id="PNT76451.1"/>
    </source>
</evidence>
<dbReference type="Pfam" id="PF12937">
    <property type="entry name" value="F-box-like"/>
    <property type="match status" value="1"/>
</dbReference>
<dbReference type="PANTHER" id="PTHR32278:SF142">
    <property type="entry name" value="OS02G0812600 PROTEIN"/>
    <property type="match status" value="1"/>
</dbReference>
<accession>A0A2K2DQA4</accession>
<reference evidence="3" key="3">
    <citation type="submission" date="2018-08" db="UniProtKB">
        <authorList>
            <consortium name="EnsemblPlants"/>
        </authorList>
    </citation>
    <scope>IDENTIFICATION</scope>
    <source>
        <strain evidence="3">cv. Bd21</strain>
    </source>
</reference>